<dbReference type="SUPFAM" id="SSF81321">
    <property type="entry name" value="Family A G protein-coupled receptor-like"/>
    <property type="match status" value="1"/>
</dbReference>
<comment type="similarity">
    <text evidence="9">Belongs to the G-protein coupled receptor 1 family.</text>
</comment>
<dbReference type="PROSITE" id="PS50262">
    <property type="entry name" value="G_PROTEIN_RECEP_F1_2"/>
    <property type="match status" value="1"/>
</dbReference>
<evidence type="ECO:0000256" key="9">
    <source>
        <dbReference type="RuleBase" id="RU000688"/>
    </source>
</evidence>
<evidence type="ECO:0000256" key="10">
    <source>
        <dbReference type="SAM" id="Phobius"/>
    </source>
</evidence>
<keyword evidence="8 9" id="KW-0807">Transducer</keyword>
<keyword evidence="3 10" id="KW-1133">Transmembrane helix</keyword>
<dbReference type="AlphaFoldDB" id="A0A8J7NTI5"/>
<sequence>MNSTTCSVNGTAPYQYLFTTVYTGVMVIGLPFNGISLWIFLRRHGMRSPPAVFMTNLATADLLFVLSLPLRIYYYSTSKWPFGKVMCTISVMLFRSNIYSSAFFITLISVDRFLAVVYPLRSRAIRTVRIAGTTCLAVWVFTMILIAIWAKKHYESLANSSGCFESHSRQNKTNISPMPFVLAIFVFLLLICNVFCTVMVLKTLHKTLTGQLLAEKKKLMWMFFLNVFMFAVFFAPLSIVLFLAFYQGTVCRLTLWFVTCFTSINFCLDPVIYYFSLESFWEKKESVEMDTTHTQNDVKIHILHTAT</sequence>
<dbReference type="Pfam" id="PF00001">
    <property type="entry name" value="7tm_1"/>
    <property type="match status" value="1"/>
</dbReference>
<evidence type="ECO:0000256" key="7">
    <source>
        <dbReference type="ARBA" id="ARBA00023180"/>
    </source>
</evidence>
<feature type="non-terminal residue" evidence="12">
    <location>
        <position position="1"/>
    </location>
</feature>
<comment type="subcellular location">
    <subcellularLocation>
        <location evidence="1">Membrane</location>
        <topology evidence="1">Multi-pass membrane protein</topology>
    </subcellularLocation>
</comment>
<feature type="non-terminal residue" evidence="12">
    <location>
        <position position="307"/>
    </location>
</feature>
<keyword evidence="7" id="KW-0325">Glycoprotein</keyword>
<dbReference type="GO" id="GO:0035025">
    <property type="term" value="P:positive regulation of Rho protein signal transduction"/>
    <property type="evidence" value="ECO:0007669"/>
    <property type="project" value="TreeGrafter"/>
</dbReference>
<organism evidence="12 13">
    <name type="scientific">Atractosteus spatula</name>
    <name type="common">Alligator gar</name>
    <name type="synonym">Lepisosteus spatula</name>
    <dbReference type="NCBI Taxonomy" id="7917"/>
    <lineage>
        <taxon>Eukaryota</taxon>
        <taxon>Metazoa</taxon>
        <taxon>Chordata</taxon>
        <taxon>Craniata</taxon>
        <taxon>Vertebrata</taxon>
        <taxon>Euteleostomi</taxon>
        <taxon>Actinopterygii</taxon>
        <taxon>Neopterygii</taxon>
        <taxon>Holostei</taxon>
        <taxon>Semionotiformes</taxon>
        <taxon>Lepisosteidae</taxon>
        <taxon>Atractosteus</taxon>
    </lineage>
</organism>
<feature type="transmembrane region" description="Helical" evidence="10">
    <location>
        <begin position="98"/>
        <end position="118"/>
    </location>
</feature>
<evidence type="ECO:0000256" key="2">
    <source>
        <dbReference type="ARBA" id="ARBA00022692"/>
    </source>
</evidence>
<feature type="domain" description="G-protein coupled receptors family 1 profile" evidence="11">
    <location>
        <begin position="32"/>
        <end position="273"/>
    </location>
</feature>
<dbReference type="InterPro" id="IPR017452">
    <property type="entry name" value="GPCR_Rhodpsn_7TM"/>
</dbReference>
<evidence type="ECO:0000259" key="11">
    <source>
        <dbReference type="PROSITE" id="PS50262"/>
    </source>
</evidence>
<dbReference type="PROSITE" id="PS00237">
    <property type="entry name" value="G_PROTEIN_RECEP_F1_1"/>
    <property type="match status" value="1"/>
</dbReference>
<evidence type="ECO:0000256" key="6">
    <source>
        <dbReference type="ARBA" id="ARBA00023170"/>
    </source>
</evidence>
<dbReference type="GO" id="GO:0005886">
    <property type="term" value="C:plasma membrane"/>
    <property type="evidence" value="ECO:0007669"/>
    <property type="project" value="TreeGrafter"/>
</dbReference>
<feature type="transmembrane region" description="Helical" evidence="10">
    <location>
        <begin position="222"/>
        <end position="247"/>
    </location>
</feature>
<reference evidence="12" key="1">
    <citation type="journal article" date="2021" name="Cell">
        <title>Tracing the genetic footprints of vertebrate landing in non-teleost ray-finned fishes.</title>
        <authorList>
            <person name="Bi X."/>
            <person name="Wang K."/>
            <person name="Yang L."/>
            <person name="Pan H."/>
            <person name="Jiang H."/>
            <person name="Wei Q."/>
            <person name="Fang M."/>
            <person name="Yu H."/>
            <person name="Zhu C."/>
            <person name="Cai Y."/>
            <person name="He Y."/>
            <person name="Gan X."/>
            <person name="Zeng H."/>
            <person name="Yu D."/>
            <person name="Zhu Y."/>
            <person name="Jiang H."/>
            <person name="Qiu Q."/>
            <person name="Yang H."/>
            <person name="Zhang Y.E."/>
            <person name="Wang W."/>
            <person name="Zhu M."/>
            <person name="He S."/>
            <person name="Zhang G."/>
        </authorList>
    </citation>
    <scope>NUCLEOTIDE SEQUENCE</scope>
    <source>
        <strain evidence="12">Allg_001</strain>
    </source>
</reference>
<protein>
    <submittedName>
        <fullName evidence="12">LPAR4 protein</fullName>
    </submittedName>
</protein>
<evidence type="ECO:0000313" key="13">
    <source>
        <dbReference type="Proteomes" id="UP000736164"/>
    </source>
</evidence>
<evidence type="ECO:0000256" key="3">
    <source>
        <dbReference type="ARBA" id="ARBA00022989"/>
    </source>
</evidence>
<evidence type="ECO:0000256" key="1">
    <source>
        <dbReference type="ARBA" id="ARBA00004141"/>
    </source>
</evidence>
<evidence type="ECO:0000313" key="12">
    <source>
        <dbReference type="EMBL" id="MBN3319619.1"/>
    </source>
</evidence>
<dbReference type="GO" id="GO:0070915">
    <property type="term" value="F:lysophosphatidic acid receptor activity"/>
    <property type="evidence" value="ECO:0007669"/>
    <property type="project" value="TreeGrafter"/>
</dbReference>
<evidence type="ECO:0000256" key="5">
    <source>
        <dbReference type="ARBA" id="ARBA00023136"/>
    </source>
</evidence>
<dbReference type="CDD" id="cd14982">
    <property type="entry name" value="7tmA_purinoceptor-like"/>
    <property type="match status" value="1"/>
</dbReference>
<proteinExistence type="inferred from homology"/>
<keyword evidence="5 10" id="KW-0472">Membrane</keyword>
<comment type="caution">
    <text evidence="12">The sequence shown here is derived from an EMBL/GenBank/DDBJ whole genome shotgun (WGS) entry which is preliminary data.</text>
</comment>
<keyword evidence="6 9" id="KW-0675">Receptor</keyword>
<dbReference type="GO" id="GO:0007200">
    <property type="term" value="P:phospholipase C-activating G protein-coupled receptor signaling pathway"/>
    <property type="evidence" value="ECO:0007669"/>
    <property type="project" value="TreeGrafter"/>
</dbReference>
<name>A0A8J7NTI5_ATRSP</name>
<dbReference type="Proteomes" id="UP000736164">
    <property type="component" value="Unassembled WGS sequence"/>
</dbReference>
<feature type="transmembrane region" description="Helical" evidence="10">
    <location>
        <begin position="20"/>
        <end position="41"/>
    </location>
</feature>
<feature type="transmembrane region" description="Helical" evidence="10">
    <location>
        <begin position="253"/>
        <end position="275"/>
    </location>
</feature>
<keyword evidence="4 9" id="KW-0297">G-protein coupled receptor</keyword>
<evidence type="ECO:0000256" key="4">
    <source>
        <dbReference type="ARBA" id="ARBA00023040"/>
    </source>
</evidence>
<dbReference type="EMBL" id="JAAWVO010046338">
    <property type="protein sequence ID" value="MBN3319619.1"/>
    <property type="molecule type" value="Genomic_DNA"/>
</dbReference>
<dbReference type="PANTHER" id="PTHR24232">
    <property type="entry name" value="G-PROTEIN COUPLED RECEPTOR"/>
    <property type="match status" value="1"/>
</dbReference>
<evidence type="ECO:0000256" key="8">
    <source>
        <dbReference type="ARBA" id="ARBA00023224"/>
    </source>
</evidence>
<dbReference type="PANTHER" id="PTHR24232:SF90">
    <property type="entry name" value="LYSOPHOSPHATIDIC ACID RECEPTOR 5B"/>
    <property type="match status" value="1"/>
</dbReference>
<feature type="transmembrane region" description="Helical" evidence="10">
    <location>
        <begin position="130"/>
        <end position="150"/>
    </location>
</feature>
<keyword evidence="2 9" id="KW-0812">Transmembrane</keyword>
<dbReference type="InterPro" id="IPR000276">
    <property type="entry name" value="GPCR_Rhodpsn"/>
</dbReference>
<dbReference type="PRINTS" id="PR00237">
    <property type="entry name" value="GPCRRHODOPSN"/>
</dbReference>
<accession>A0A8J7NTI5</accession>
<gene>
    <name evidence="12" type="primary">Lpar4_1</name>
    <name evidence="12" type="ORF">GTO95_0001968</name>
</gene>
<dbReference type="FunFam" id="1.20.1070.10:FF:000434">
    <property type="entry name" value="Lysophosphatidic acid receptor 5a"/>
    <property type="match status" value="1"/>
</dbReference>
<dbReference type="PRINTS" id="PR01157">
    <property type="entry name" value="P2YPURNOCPTR"/>
</dbReference>
<keyword evidence="13" id="KW-1185">Reference proteome</keyword>
<dbReference type="Gene3D" id="1.20.1070.10">
    <property type="entry name" value="Rhodopsin 7-helix transmembrane proteins"/>
    <property type="match status" value="1"/>
</dbReference>
<feature type="transmembrane region" description="Helical" evidence="10">
    <location>
        <begin position="180"/>
        <end position="201"/>
    </location>
</feature>
<feature type="transmembrane region" description="Helical" evidence="10">
    <location>
        <begin position="53"/>
        <end position="74"/>
    </location>
</feature>